<sequence>MIKTKEGELKKVSWGKALETVSDKLAAIKEKYGSDSIAILSSAKCTNEENFLMSKFARAVVGTNNIDHCARLCHASTVTGLIQTFGSGAMTNSVEDIKHSDVAIIIGSNTTETHPVIGYEIIRCVQEYGLKIIVIDPRNIPITRYATIHLKQKPGTDIAIILGIMKIIYDKGLYNEEFIDSRAEDFDKFSKCFSAYTAEKVAEISGVDKQSLIEAAKIYGSAKNALIFYAMGITQHTCGTDNVIALADLALLTGNIGRKGAGVNPLRGQNNVQGACDMGALPDMLSGYQGVENDNIRLEFENKWGKPLPSRKGLTVTEIIEGASSGSIKAIYVMGENLMLSDPDILHVAEALEKLELFVVQDIFLTETGEFADVILPGACFAEKEGTFTNTDRRVQRVRKAVNAPGSATPDWKIICMLSNKMGYSMNYNNTAEIMDEIASLTPIYGGINYERLERGALQWPCRKYGDPGTSILHTKNFTRGKGRFIPVKYAPPAEVVSKKYPYILTTGRILHQFHTMTMTGKVKGLNEIAPSNLVQINTDDA</sequence>
<dbReference type="Gene3D" id="3.40.50.740">
    <property type="match status" value="1"/>
</dbReference>
<organism evidence="7">
    <name type="scientific">marine sediment metagenome</name>
    <dbReference type="NCBI Taxonomy" id="412755"/>
    <lineage>
        <taxon>unclassified sequences</taxon>
        <taxon>metagenomes</taxon>
        <taxon>ecological metagenomes</taxon>
    </lineage>
</organism>
<dbReference type="PANTHER" id="PTHR43105">
    <property type="entry name" value="RESPIRATORY NITRATE REDUCTASE"/>
    <property type="match status" value="1"/>
</dbReference>
<keyword evidence="3" id="KW-0560">Oxidoreductase</keyword>
<dbReference type="AlphaFoldDB" id="X1FIX4"/>
<dbReference type="InterPro" id="IPR050123">
    <property type="entry name" value="Prok_molybdopt-oxidoreductase"/>
</dbReference>
<keyword evidence="4" id="KW-0408">Iron</keyword>
<keyword evidence="2" id="KW-0479">Metal-binding</keyword>
<dbReference type="CDD" id="cd02753">
    <property type="entry name" value="MopB_Formate-Dh-H"/>
    <property type="match status" value="1"/>
</dbReference>
<proteinExistence type="predicted"/>
<gene>
    <name evidence="7" type="ORF">S03H2_00931</name>
</gene>
<dbReference type="InterPro" id="IPR041924">
    <property type="entry name" value="Formate_Dh-H_N"/>
</dbReference>
<dbReference type="EMBL" id="BARU01000240">
    <property type="protein sequence ID" value="GAH29349.1"/>
    <property type="molecule type" value="Genomic_DNA"/>
</dbReference>
<evidence type="ECO:0000256" key="2">
    <source>
        <dbReference type="ARBA" id="ARBA00022723"/>
    </source>
</evidence>
<dbReference type="NCBIfam" id="TIGR01591">
    <property type="entry name" value="Fdh-alpha"/>
    <property type="match status" value="1"/>
</dbReference>
<comment type="caution">
    <text evidence="7">The sequence shown here is derived from an EMBL/GenBank/DDBJ whole genome shotgun (WGS) entry which is preliminary data.</text>
</comment>
<dbReference type="GO" id="GO:0008863">
    <property type="term" value="F:formate dehydrogenase (NAD+) activity"/>
    <property type="evidence" value="ECO:0007669"/>
    <property type="project" value="InterPro"/>
</dbReference>
<dbReference type="InterPro" id="IPR006478">
    <property type="entry name" value="Formate_DH_asu"/>
</dbReference>
<evidence type="ECO:0000259" key="6">
    <source>
        <dbReference type="Pfam" id="PF00384"/>
    </source>
</evidence>
<name>X1FIX4_9ZZZZ</name>
<dbReference type="InterPro" id="IPR006656">
    <property type="entry name" value="Mopterin_OxRdtase"/>
</dbReference>
<feature type="domain" description="Molybdopterin oxidoreductase" evidence="6">
    <location>
        <begin position="1"/>
        <end position="420"/>
    </location>
</feature>
<dbReference type="FunFam" id="3.40.228.10:FF:000002">
    <property type="entry name" value="Formate dehydrogenase subunit alpha"/>
    <property type="match status" value="1"/>
</dbReference>
<dbReference type="GO" id="GO:0003954">
    <property type="term" value="F:NADH dehydrogenase activity"/>
    <property type="evidence" value="ECO:0007669"/>
    <property type="project" value="TreeGrafter"/>
</dbReference>
<evidence type="ECO:0000256" key="4">
    <source>
        <dbReference type="ARBA" id="ARBA00023004"/>
    </source>
</evidence>
<reference evidence="7" key="1">
    <citation type="journal article" date="2014" name="Front. Microbiol.">
        <title>High frequency of phylogenetically diverse reductive dehalogenase-homologous genes in deep subseafloor sedimentary metagenomes.</title>
        <authorList>
            <person name="Kawai M."/>
            <person name="Futagami T."/>
            <person name="Toyoda A."/>
            <person name="Takaki Y."/>
            <person name="Nishi S."/>
            <person name="Hori S."/>
            <person name="Arai W."/>
            <person name="Tsubouchi T."/>
            <person name="Morono Y."/>
            <person name="Uchiyama I."/>
            <person name="Ito T."/>
            <person name="Fujiyama A."/>
            <person name="Inagaki F."/>
            <person name="Takami H."/>
        </authorList>
    </citation>
    <scope>NUCLEOTIDE SEQUENCE</scope>
    <source>
        <strain evidence="7">Expedition CK06-06</strain>
    </source>
</reference>
<keyword evidence="5" id="KW-0411">Iron-sulfur</keyword>
<dbReference type="Gene3D" id="2.40.40.20">
    <property type="match status" value="1"/>
</dbReference>
<dbReference type="GO" id="GO:0051539">
    <property type="term" value="F:4 iron, 4 sulfur cluster binding"/>
    <property type="evidence" value="ECO:0007669"/>
    <property type="project" value="UniProtKB-KW"/>
</dbReference>
<dbReference type="GO" id="GO:0046872">
    <property type="term" value="F:metal ion binding"/>
    <property type="evidence" value="ECO:0007669"/>
    <property type="project" value="UniProtKB-KW"/>
</dbReference>
<accession>X1FIX4</accession>
<keyword evidence="1" id="KW-0004">4Fe-4S</keyword>
<evidence type="ECO:0000256" key="1">
    <source>
        <dbReference type="ARBA" id="ARBA00022485"/>
    </source>
</evidence>
<dbReference type="PANTHER" id="PTHR43105:SF14">
    <property type="entry name" value="FORMATE DEHYDROGENASE H"/>
    <property type="match status" value="1"/>
</dbReference>
<dbReference type="GO" id="GO:0016020">
    <property type="term" value="C:membrane"/>
    <property type="evidence" value="ECO:0007669"/>
    <property type="project" value="TreeGrafter"/>
</dbReference>
<protein>
    <recommendedName>
        <fullName evidence="6">Molybdopterin oxidoreductase domain-containing protein</fullName>
    </recommendedName>
</protein>
<dbReference type="SUPFAM" id="SSF53706">
    <property type="entry name" value="Formate dehydrogenase/DMSO reductase, domains 1-3"/>
    <property type="match status" value="1"/>
</dbReference>
<evidence type="ECO:0000256" key="3">
    <source>
        <dbReference type="ARBA" id="ARBA00023002"/>
    </source>
</evidence>
<dbReference type="SUPFAM" id="SSF50692">
    <property type="entry name" value="ADC-like"/>
    <property type="match status" value="1"/>
</dbReference>
<dbReference type="GO" id="GO:0015942">
    <property type="term" value="P:formate metabolic process"/>
    <property type="evidence" value="ECO:0007669"/>
    <property type="project" value="InterPro"/>
</dbReference>
<dbReference type="GO" id="GO:0022904">
    <property type="term" value="P:respiratory electron transport chain"/>
    <property type="evidence" value="ECO:0007669"/>
    <property type="project" value="TreeGrafter"/>
</dbReference>
<evidence type="ECO:0000313" key="7">
    <source>
        <dbReference type="EMBL" id="GAH29349.1"/>
    </source>
</evidence>
<dbReference type="Gene3D" id="3.40.228.10">
    <property type="entry name" value="Dimethylsulfoxide Reductase, domain 2"/>
    <property type="match status" value="1"/>
</dbReference>
<dbReference type="InterPro" id="IPR009010">
    <property type="entry name" value="Asp_de-COase-like_dom_sf"/>
</dbReference>
<evidence type="ECO:0000256" key="5">
    <source>
        <dbReference type="ARBA" id="ARBA00023014"/>
    </source>
</evidence>
<feature type="non-terminal residue" evidence="7">
    <location>
        <position position="542"/>
    </location>
</feature>
<dbReference type="Pfam" id="PF00384">
    <property type="entry name" value="Molybdopterin"/>
    <property type="match status" value="1"/>
</dbReference>